<dbReference type="InParanoid" id="A0A3N4KQE0"/>
<sequence length="155" mass="17743">MSALEGLPSFSKDAFTNTSPECVYKEVRRIRSRKDPKPEVATVRDYQATLIRHRPLPEVKSILLIDGVDPKCKHVFKFKSTDFALPFLYSDSTAHSLTSQTRSQKPPRTEAGPSTERKRPIEPRVNVDVAVAPERKRPRRESERRAEAAESQRER</sequence>
<organism evidence="2 3">
    <name type="scientific">Morchella conica CCBAS932</name>
    <dbReference type="NCBI Taxonomy" id="1392247"/>
    <lineage>
        <taxon>Eukaryota</taxon>
        <taxon>Fungi</taxon>
        <taxon>Dikarya</taxon>
        <taxon>Ascomycota</taxon>
        <taxon>Pezizomycotina</taxon>
        <taxon>Pezizomycetes</taxon>
        <taxon>Pezizales</taxon>
        <taxon>Morchellaceae</taxon>
        <taxon>Morchella</taxon>
    </lineage>
</organism>
<dbReference type="AlphaFoldDB" id="A0A3N4KQE0"/>
<evidence type="ECO:0000313" key="3">
    <source>
        <dbReference type="Proteomes" id="UP000277580"/>
    </source>
</evidence>
<proteinExistence type="predicted"/>
<reference evidence="2 3" key="1">
    <citation type="journal article" date="2018" name="Nat. Ecol. Evol.">
        <title>Pezizomycetes genomes reveal the molecular basis of ectomycorrhizal truffle lifestyle.</title>
        <authorList>
            <person name="Murat C."/>
            <person name="Payen T."/>
            <person name="Noel B."/>
            <person name="Kuo A."/>
            <person name="Morin E."/>
            <person name="Chen J."/>
            <person name="Kohler A."/>
            <person name="Krizsan K."/>
            <person name="Balestrini R."/>
            <person name="Da Silva C."/>
            <person name="Montanini B."/>
            <person name="Hainaut M."/>
            <person name="Levati E."/>
            <person name="Barry K.W."/>
            <person name="Belfiori B."/>
            <person name="Cichocki N."/>
            <person name="Clum A."/>
            <person name="Dockter R.B."/>
            <person name="Fauchery L."/>
            <person name="Guy J."/>
            <person name="Iotti M."/>
            <person name="Le Tacon F."/>
            <person name="Lindquist E.A."/>
            <person name="Lipzen A."/>
            <person name="Malagnac F."/>
            <person name="Mello A."/>
            <person name="Molinier V."/>
            <person name="Miyauchi S."/>
            <person name="Poulain J."/>
            <person name="Riccioni C."/>
            <person name="Rubini A."/>
            <person name="Sitrit Y."/>
            <person name="Splivallo R."/>
            <person name="Traeger S."/>
            <person name="Wang M."/>
            <person name="Zifcakova L."/>
            <person name="Wipf D."/>
            <person name="Zambonelli A."/>
            <person name="Paolocci F."/>
            <person name="Nowrousian M."/>
            <person name="Ottonello S."/>
            <person name="Baldrian P."/>
            <person name="Spatafora J.W."/>
            <person name="Henrissat B."/>
            <person name="Nagy L.G."/>
            <person name="Aury J.M."/>
            <person name="Wincker P."/>
            <person name="Grigoriev I.V."/>
            <person name="Bonfante P."/>
            <person name="Martin F.M."/>
        </authorList>
    </citation>
    <scope>NUCLEOTIDE SEQUENCE [LARGE SCALE GENOMIC DNA]</scope>
    <source>
        <strain evidence="2 3">CCBAS932</strain>
    </source>
</reference>
<dbReference type="EMBL" id="ML119171">
    <property type="protein sequence ID" value="RPB07975.1"/>
    <property type="molecule type" value="Genomic_DNA"/>
</dbReference>
<protein>
    <submittedName>
        <fullName evidence="2">Uncharacterized protein</fullName>
    </submittedName>
</protein>
<keyword evidence="3" id="KW-1185">Reference proteome</keyword>
<evidence type="ECO:0000256" key="1">
    <source>
        <dbReference type="SAM" id="MobiDB-lite"/>
    </source>
</evidence>
<feature type="compositionally biased region" description="Polar residues" evidence="1">
    <location>
        <begin position="95"/>
        <end position="106"/>
    </location>
</feature>
<dbReference type="OrthoDB" id="10300774at2759"/>
<name>A0A3N4KQE0_9PEZI</name>
<evidence type="ECO:0000313" key="2">
    <source>
        <dbReference type="EMBL" id="RPB07975.1"/>
    </source>
</evidence>
<feature type="compositionally biased region" description="Basic and acidic residues" evidence="1">
    <location>
        <begin position="140"/>
        <end position="155"/>
    </location>
</feature>
<gene>
    <name evidence="2" type="ORF">P167DRAFT_539679</name>
</gene>
<dbReference type="Proteomes" id="UP000277580">
    <property type="component" value="Unassembled WGS sequence"/>
</dbReference>
<feature type="region of interest" description="Disordered" evidence="1">
    <location>
        <begin position="95"/>
        <end position="155"/>
    </location>
</feature>
<accession>A0A3N4KQE0</accession>